<evidence type="ECO:0000313" key="1">
    <source>
        <dbReference type="EMBL" id="BCA99915.1"/>
    </source>
</evidence>
<protein>
    <recommendedName>
        <fullName evidence="2">Sel1 repeat family protein</fullName>
    </recommendedName>
</protein>
<organism evidence="1">
    <name type="scientific">Acinetobacter baumannii</name>
    <dbReference type="NCBI Taxonomy" id="470"/>
    <lineage>
        <taxon>Bacteria</taxon>
        <taxon>Pseudomonadati</taxon>
        <taxon>Pseudomonadota</taxon>
        <taxon>Gammaproteobacteria</taxon>
        <taxon>Moraxellales</taxon>
        <taxon>Moraxellaceae</taxon>
        <taxon>Acinetobacter</taxon>
        <taxon>Acinetobacter calcoaceticus/baumannii complex</taxon>
    </lineage>
</organism>
<name>A0A6F8TH78_ACIBA</name>
<dbReference type="PANTHER" id="PTHR43628:SF1">
    <property type="entry name" value="CHITIN SYNTHASE REGULATORY FACTOR 2-RELATED"/>
    <property type="match status" value="1"/>
</dbReference>
<gene>
    <name evidence="1" type="ORF">ATCC19606_22510</name>
</gene>
<dbReference type="Pfam" id="PF08238">
    <property type="entry name" value="Sel1"/>
    <property type="match status" value="4"/>
</dbReference>
<reference evidence="1" key="1">
    <citation type="submission" date="2020-03" db="EMBL/GenBank/DDBJ databases">
        <title>Complete genome sequence of Acinetobacter baumannii ATCC19606T, which is a model strain for tolerization of antimicrobial agents.</title>
        <authorList>
            <person name="Tsubouchi T."/>
            <person name="Suzuki M."/>
            <person name="Niki M."/>
            <person name="Oinuma K."/>
            <person name="Niki M."/>
            <person name="Shibayama K."/>
            <person name="Kakeya H."/>
            <person name="Kaneko Y."/>
        </authorList>
    </citation>
    <scope>NUCLEOTIDE SEQUENCE</scope>
    <source>
        <strain evidence="1">ATCC19606</strain>
    </source>
</reference>
<dbReference type="Gene3D" id="1.25.40.10">
    <property type="entry name" value="Tetratricopeptide repeat domain"/>
    <property type="match status" value="1"/>
</dbReference>
<dbReference type="PANTHER" id="PTHR43628">
    <property type="entry name" value="ACTIVATOR OF C KINASE PROTEIN 1-RELATED"/>
    <property type="match status" value="1"/>
</dbReference>
<dbReference type="AlphaFoldDB" id="A0A6F8TH78"/>
<proteinExistence type="predicted"/>
<dbReference type="InterPro" id="IPR011990">
    <property type="entry name" value="TPR-like_helical_dom_sf"/>
</dbReference>
<dbReference type="InterPro" id="IPR052945">
    <property type="entry name" value="Mitotic_Regulator"/>
</dbReference>
<sequence length="225" mass="25809">MAFVSVKEVADKAQHFSVHEQMIIGINYCLGLNGHEQDINEGRAWLWIAATYYRSFIAQYNWALTWTSKPCYKVEKDISLEELQMLANENNLAAIYMLGVHFREPDPMLAIEYYQKAVKENFYPAINNLADIYENGSGVEQNINKAVELYNIAAEQGIAAAEWSLGLLYFNGDLVDQNIPLAQYWLQKAEANGWFPAQDLLISIDENYQKFKSINSDYFILGYFA</sequence>
<dbReference type="SMART" id="SM00671">
    <property type="entry name" value="SEL1"/>
    <property type="match status" value="3"/>
</dbReference>
<dbReference type="SUPFAM" id="SSF81901">
    <property type="entry name" value="HCP-like"/>
    <property type="match status" value="1"/>
</dbReference>
<accession>A0A6F8TH78</accession>
<dbReference type="InterPro" id="IPR006597">
    <property type="entry name" value="Sel1-like"/>
</dbReference>
<evidence type="ECO:0008006" key="2">
    <source>
        <dbReference type="Google" id="ProtNLM"/>
    </source>
</evidence>
<dbReference type="EMBL" id="AP022836">
    <property type="protein sequence ID" value="BCA99915.1"/>
    <property type="molecule type" value="Genomic_DNA"/>
</dbReference>